<evidence type="ECO:0000313" key="17">
    <source>
        <dbReference type="EMBL" id="KAG6453758.1"/>
    </source>
</evidence>
<evidence type="ECO:0000259" key="15">
    <source>
        <dbReference type="PROSITE" id="PS50003"/>
    </source>
</evidence>
<keyword evidence="6" id="KW-0597">Phosphoprotein</keyword>
<dbReference type="GO" id="GO:0007026">
    <property type="term" value="P:negative regulation of microtubule depolymerization"/>
    <property type="evidence" value="ECO:0007669"/>
    <property type="project" value="UniProtKB-ARBA"/>
</dbReference>
<reference evidence="17" key="1">
    <citation type="journal article" date="2016" name="Insect Biochem. Mol. Biol.">
        <title>Multifaceted biological insights from a draft genome sequence of the tobacco hornworm moth, Manduca sexta.</title>
        <authorList>
            <person name="Kanost M.R."/>
            <person name="Arrese E.L."/>
            <person name="Cao X."/>
            <person name="Chen Y.R."/>
            <person name="Chellapilla S."/>
            <person name="Goldsmith M.R."/>
            <person name="Grosse-Wilde E."/>
            <person name="Heckel D.G."/>
            <person name="Herndon N."/>
            <person name="Jiang H."/>
            <person name="Papanicolaou A."/>
            <person name="Qu J."/>
            <person name="Soulages J.L."/>
            <person name="Vogel H."/>
            <person name="Walters J."/>
            <person name="Waterhouse R.M."/>
            <person name="Ahn S.J."/>
            <person name="Almeida F.C."/>
            <person name="An C."/>
            <person name="Aqrawi P."/>
            <person name="Bretschneider A."/>
            <person name="Bryant W.B."/>
            <person name="Bucks S."/>
            <person name="Chao H."/>
            <person name="Chevignon G."/>
            <person name="Christen J.M."/>
            <person name="Clarke D.F."/>
            <person name="Dittmer N.T."/>
            <person name="Ferguson L.C.F."/>
            <person name="Garavelou S."/>
            <person name="Gordon K.H.J."/>
            <person name="Gunaratna R.T."/>
            <person name="Han Y."/>
            <person name="Hauser F."/>
            <person name="He Y."/>
            <person name="Heidel-Fischer H."/>
            <person name="Hirsh A."/>
            <person name="Hu Y."/>
            <person name="Jiang H."/>
            <person name="Kalra D."/>
            <person name="Klinner C."/>
            <person name="Konig C."/>
            <person name="Kovar C."/>
            <person name="Kroll A.R."/>
            <person name="Kuwar S.S."/>
            <person name="Lee S.L."/>
            <person name="Lehman R."/>
            <person name="Li K."/>
            <person name="Li Z."/>
            <person name="Liang H."/>
            <person name="Lovelace S."/>
            <person name="Lu Z."/>
            <person name="Mansfield J.H."/>
            <person name="McCulloch K.J."/>
            <person name="Mathew T."/>
            <person name="Morton B."/>
            <person name="Muzny D.M."/>
            <person name="Neunemann D."/>
            <person name="Ongeri F."/>
            <person name="Pauchet Y."/>
            <person name="Pu L.L."/>
            <person name="Pyrousis I."/>
            <person name="Rao X.J."/>
            <person name="Redding A."/>
            <person name="Roesel C."/>
            <person name="Sanchez-Gracia A."/>
            <person name="Schaack S."/>
            <person name="Shukla A."/>
            <person name="Tetreau G."/>
            <person name="Wang Y."/>
            <person name="Xiong G.H."/>
            <person name="Traut W."/>
            <person name="Walsh T.K."/>
            <person name="Worley K.C."/>
            <person name="Wu D."/>
            <person name="Wu W."/>
            <person name="Wu Y.Q."/>
            <person name="Zhang X."/>
            <person name="Zou Z."/>
            <person name="Zucker H."/>
            <person name="Briscoe A.D."/>
            <person name="Burmester T."/>
            <person name="Clem R.J."/>
            <person name="Feyereisen R."/>
            <person name="Grimmelikhuijzen C.J.P."/>
            <person name="Hamodrakas S.J."/>
            <person name="Hansson B.S."/>
            <person name="Huguet E."/>
            <person name="Jermiin L.S."/>
            <person name="Lan Q."/>
            <person name="Lehman H.K."/>
            <person name="Lorenzen M."/>
            <person name="Merzendorfer H."/>
            <person name="Michalopoulos I."/>
            <person name="Morton D.B."/>
            <person name="Muthukrishnan S."/>
            <person name="Oakeshott J.G."/>
            <person name="Palmer W."/>
            <person name="Park Y."/>
            <person name="Passarelli A.L."/>
            <person name="Rozas J."/>
            <person name="Schwartz L.M."/>
            <person name="Smith W."/>
            <person name="Southgate A."/>
            <person name="Vilcinskas A."/>
            <person name="Vogt R."/>
            <person name="Wang P."/>
            <person name="Werren J."/>
            <person name="Yu X.Q."/>
            <person name="Zhou J.J."/>
            <person name="Brown S.J."/>
            <person name="Scherer S.E."/>
            <person name="Richards S."/>
            <person name="Blissard G.W."/>
        </authorList>
    </citation>
    <scope>NUCLEOTIDE SEQUENCE</scope>
</reference>
<dbReference type="GO" id="GO:0045170">
    <property type="term" value="C:spectrosome"/>
    <property type="evidence" value="ECO:0007669"/>
    <property type="project" value="UniProtKB-ARBA"/>
</dbReference>
<feature type="compositionally biased region" description="Basic and acidic residues" evidence="13">
    <location>
        <begin position="3562"/>
        <end position="3574"/>
    </location>
</feature>
<dbReference type="PANTHER" id="PTHR11915">
    <property type="entry name" value="SPECTRIN/FILAMIN RELATED CYTOSKELETAL PROTEIN"/>
    <property type="match status" value="1"/>
</dbReference>
<evidence type="ECO:0000256" key="11">
    <source>
        <dbReference type="PROSITE-ProRule" id="PRU00192"/>
    </source>
</evidence>
<feature type="region of interest" description="Disordered" evidence="13">
    <location>
        <begin position="3847"/>
        <end position="3946"/>
    </location>
</feature>
<feature type="compositionally biased region" description="Low complexity" evidence="13">
    <location>
        <begin position="3749"/>
        <end position="3758"/>
    </location>
</feature>
<dbReference type="GO" id="GO:0005874">
    <property type="term" value="C:microtubule"/>
    <property type="evidence" value="ECO:0007669"/>
    <property type="project" value="UniProtKB-KW"/>
</dbReference>
<feature type="coiled-coil region" evidence="12">
    <location>
        <begin position="2558"/>
        <end position="2588"/>
    </location>
</feature>
<reference evidence="17" key="2">
    <citation type="submission" date="2020-12" db="EMBL/GenBank/DDBJ databases">
        <authorList>
            <person name="Kanost M."/>
        </authorList>
    </citation>
    <scope>NUCLEOTIDE SEQUENCE</scope>
</reference>
<keyword evidence="3 11" id="KW-0728">SH3 domain</keyword>
<dbReference type="PROSITE" id="PS00020">
    <property type="entry name" value="ACTININ_2"/>
    <property type="match status" value="1"/>
</dbReference>
<feature type="region of interest" description="Disordered" evidence="13">
    <location>
        <begin position="3744"/>
        <end position="3811"/>
    </location>
</feature>
<dbReference type="InterPro" id="IPR002017">
    <property type="entry name" value="Spectrin_repeat"/>
</dbReference>
<feature type="compositionally biased region" description="Low complexity" evidence="13">
    <location>
        <begin position="3994"/>
        <end position="4007"/>
    </location>
</feature>
<keyword evidence="7" id="KW-0493">Microtubule</keyword>
<gene>
    <name evidence="17" type="ORF">O3G_MSEX008305</name>
</gene>
<dbReference type="SMART" id="SM00150">
    <property type="entry name" value="SPEC"/>
    <property type="match status" value="29"/>
</dbReference>
<dbReference type="CDD" id="cd00176">
    <property type="entry name" value="SPEC"/>
    <property type="match status" value="16"/>
</dbReference>
<keyword evidence="5" id="KW-0963">Cytoplasm</keyword>
<feature type="compositionally biased region" description="Polar residues" evidence="13">
    <location>
        <begin position="3904"/>
        <end position="3946"/>
    </location>
</feature>
<feature type="coiled-coil region" evidence="12">
    <location>
        <begin position="1465"/>
        <end position="1518"/>
    </location>
</feature>
<dbReference type="GO" id="GO:0008017">
    <property type="term" value="F:microtubule binding"/>
    <property type="evidence" value="ECO:0007669"/>
    <property type="project" value="UniProtKB-ARBA"/>
</dbReference>
<dbReference type="FunFam" id="2.30.29.30:FF:000024">
    <property type="entry name" value="Spectrin beta chain"/>
    <property type="match status" value="1"/>
</dbReference>
<feature type="coiled-coil region" evidence="12">
    <location>
        <begin position="1284"/>
        <end position="1321"/>
    </location>
</feature>
<keyword evidence="4" id="KW-0117">Actin capping</keyword>
<dbReference type="FunFam" id="1.10.418.10:FF:000001">
    <property type="entry name" value="Actinin alpha 1"/>
    <property type="match status" value="1"/>
</dbReference>
<dbReference type="InterPro" id="IPR001849">
    <property type="entry name" value="PH_domain"/>
</dbReference>
<accession>A0A921Z9Z4</accession>
<feature type="compositionally biased region" description="Pro residues" evidence="13">
    <location>
        <begin position="3854"/>
        <end position="3863"/>
    </location>
</feature>
<keyword evidence="12" id="KW-0175">Coiled coil</keyword>
<dbReference type="SMART" id="SM00326">
    <property type="entry name" value="SH3"/>
    <property type="match status" value="1"/>
</dbReference>
<evidence type="ECO:0000256" key="1">
    <source>
        <dbReference type="ARBA" id="ARBA00004245"/>
    </source>
</evidence>
<evidence type="ECO:0000256" key="12">
    <source>
        <dbReference type="SAM" id="Coils"/>
    </source>
</evidence>
<dbReference type="PROSITE" id="PS50003">
    <property type="entry name" value="PH_DOMAIN"/>
    <property type="match status" value="1"/>
</dbReference>
<evidence type="ECO:0000256" key="13">
    <source>
        <dbReference type="SAM" id="MobiDB-lite"/>
    </source>
</evidence>
<dbReference type="Pfam" id="PF15410">
    <property type="entry name" value="PH_9"/>
    <property type="match status" value="1"/>
</dbReference>
<feature type="domain" description="Calponin-homology (CH)" evidence="16">
    <location>
        <begin position="1"/>
        <end position="85"/>
    </location>
</feature>
<dbReference type="PROSITE" id="PS50021">
    <property type="entry name" value="CH"/>
    <property type="match status" value="2"/>
</dbReference>
<evidence type="ECO:0008006" key="19">
    <source>
        <dbReference type="Google" id="ProtNLM"/>
    </source>
</evidence>
<evidence type="ECO:0000256" key="10">
    <source>
        <dbReference type="ARBA" id="ARBA00023212"/>
    </source>
</evidence>
<feature type="coiled-coil region" evidence="12">
    <location>
        <begin position="1182"/>
        <end position="1240"/>
    </location>
</feature>
<dbReference type="GO" id="GO:0051693">
    <property type="term" value="P:actin filament capping"/>
    <property type="evidence" value="ECO:0007669"/>
    <property type="project" value="UniProtKB-KW"/>
</dbReference>
<dbReference type="GO" id="GO:0048790">
    <property type="term" value="P:maintenance of presynaptic active zone structure"/>
    <property type="evidence" value="ECO:0007669"/>
    <property type="project" value="UniProtKB-ARBA"/>
</dbReference>
<dbReference type="GO" id="GO:0003779">
    <property type="term" value="F:actin binding"/>
    <property type="evidence" value="ECO:0007669"/>
    <property type="project" value="UniProtKB-KW"/>
</dbReference>
<sequence length="4032" mass="456361">MEVEDLFVDLADGRRLLKLLEIISGERLPRPNTGRMRVHKIENVNKSLSFLHTKVRLESIGAEDIVDGNPRLILGLIWTIILRFQIQEIEIDVDEENVSSEKKSAKDALLLWCQRKTSGYHGVHIHNFTDSWRSGLGFNALIHAHRPDLFRWHEVPATDHVETLNHAFDMAHKHLGIPRLLDAEDVDTSRPDEKSVMTYVASYYHTFARMKNEQKSGRRIANIIGQMMDCDGRKGEYSRLVTALLEWIRLKIEELNGRDLPNSLDGIQRLLLAFKQYRTVEKPPKYKERSEIEALYFDINTMQKSLVGEPWAPLEGQLPQDLERAWQQLEQAEHAREIALRTELLRQQRLEQLNYKFNTKSVLRKGYLKEMIQVLSDPRYGSNLAQVDATVKKHEAISADILARTERFEDLSAMAAELVREGYHGAEAVSRTEQAVLQRWRELLELLERHRASLARLAKLMALLREADAVRHTLGDMKAQFQSEEVGRHLVDVERLLQAHALQELQLGALDESIRRLVRLGAAADGPAQPVKQLSQQLAHLQDAYDSLLAAAKDRKARLEDARNLFQFLEDHDEEEGWVTDKQRICRADVAAKDLRGVLALRQKHAALLTELRAREHVSQRHRAKGQSLIDAKHPKSAEIERRLTSLSKQWEVLRELAAAREKQLADAAEAHQFYGDANESESWIKEKRALVATEDCGRDAPGAGALLARHRALHEQVRAYRPELAALAAAADRLRAAGIHTLQLPTEVESSPAIEEEEWVNESRLVPTEVWEEEPVERLEHRTVTEERQVPQVKALYAFTGQGISMAKGEVMFLINKTNPDWWSVRKADRTDGFVPANYVREIEPRIVPVQVRRPEKVRTTQRVKKTVLVKQVVPVRRSKPAASAAAAAAARRASRATLPAPRALSVDTRITEIQNDYDELLTLSEARRAQLEDAIKLYSFFAECDDFDKWMKDKEKMLRTDDTDDSVDTAKRKYEKFVTDLSAASKRLEHIDAAAEELVAAKHREAAKATARRQQLRQQWDKLLRLKQQKEKSLEGASSVELFGRTCDEALDWMAEKEQQLAGGSDPAADLRTVRALQRRHAQLERELEPLREKVNTVSLLADSVKSQYPSERANVEGRQREISTMWERCQAQAAERRSRLESAVGHQIFGNSSAQLTAWLGKTREQMSQDATAKDVATAEALLKQHQELKDDIKAHDDEFKEVIGLGKQLLATNPSLSDVADKIKNLEAEQKAINDEWKAKESYLQLLVQLQSFNREADQIDASTGAHEAYLEYTEFGSSVDEAEALVKRHEELEARLAAQDERLAAFSRRAQALQRDNHYAKDRIGKRRDAVVGRRDAVRHAAAERRRALLASLAYQQFVAATEELQAWIDDKTRTAKDQSYRDLTNLERKLQKHEAFERELQANEKQLRNVESIGQSLQKSDPARATEVSERLDSLHTAWEGLVAASRDKGSKLRQAAQQRQHKRSVEDAKARLMDLERSLKSEEVGTDLRSCKRLLNQHQALEQELSQWEQKGGLLAAQGADLVSAGHFDGPAVQRDSATVLAALAPLREHAATRRRALDASMQLHKFAAEVSGELDWLSERRGARADAAPGDLHAAQSALKKHNKLRAELAGRRPLVQRLLQQGQTLQEEGHPQADKIKQLCEQLEQAYEEVSSAAEERATQLEAALKAQQFLHDALEVDSWLADKAAALSTPDVGRDRHRATQLLTRHKAVELELDTYAAIIAEMGHVATSMNNSGHPEGSVLVARHGMLADSLARLQRLAAQRQKALVESVCRHEYLAESAELESWIQEQYAAASSEDYGQDYEHLLILRQKFEELRHRVESGAERFNQCEELAKKLLATESPYIADIEKRQEALGESWQRLVEQIQSRASRLHAAGEIHRFHRDVGELISRAADKRAALAVPPAPRDLRAATKLLRDHDTIQNDLVAIDAQMQVLQEEGARLQKLYPGGNVQQIGMQQQALTDAWAMLKQAAEERRNVLQQHLELHQFLTQVRDLSSWCSSHRAGLSRALRVREAGALGGAQTARAEHLALRAELDARDHDIHQALALGQKLVAGDHPAAQEISERCEALAEERALLERAWATRQVALDQLIDLHCFLRDAKQLHDLCASQEAALSTEISPTSSVEEVDNQLKKHEAFEKLLATQDEKLTTLNSHGDKLLQQNHVESQRIADELQTINERRKKLYETAAARRSRLVRTRARAQFARDAAETRGWVADKLVKLTADQHQGEVTNLEDKIKKLQKHQAFTAELAANKARLEEVAALAQQLSPDEQVQRELAALRADWRLLEEATEQRGRGLEEAQDILEFNQHLDKIEAWIRDKEMMVQAHELGRDYEHCTALLRKLDDMDSDMKVDDKRVKSICALADKLLQQGPTQQAATVAQRRDAFLGKWQALTGALQKYRDNLSAALEIHAFNRDVEDTAERIAKKAAIFGSAERGRELSAAQELKRKHLARAAEAQAVLQKIQALEAEGRTLAHNHPDHAKEIEASVQNLREGWDKLQQLAEKRTALLDQAIAEHKFDETLKELELWVSETVKRMDESEMPDTVAEAQALLELHDEKKAEIDNRQKAIAELQKEAEQAQAPEKLRKVEQLSATLEQAWQRRKQYLTQAHQLQVLKEQAQQTEDWLASKEAFLNNDDLGDNLDAVETLIRKHSEFAKVLESQLPRVAELSRLAAADEPHVRKRLDAVAAARDRLQESCSQRGDMLEQSRQLHQFLQNLHHEREWIAVKMQVANDQNYRELSNLQSKIQKHAAFESELAANKGRIDDVANHGETLIEAQHYASQEIAKHVEELENQWRELQAAAKLRRDRLQEAYQARVYLRGLDDFTAWLDDVESQLLSEDHGKDLASVTALLKRHTRLEQQVGSKADIATQLADNARQLADSHHFMAEEILDKADHAVKRYRQLQEPMQIRRDNLEDAALLHRWERDADEEFRWLRERETAVRQEEAGSTLQETQALLKKHLALEAELISSSNISLSQQLVSEIAEAEMWVLERRPALVSSDVGRDEDSALGIVKRLETLQRELTGFDATVAKLDKSVAAMMERSAVEGEQVKHKLDELKTLYEDMKLLSAKRQQRLQQSLKYFKFVQECEEVQEWISEQMATAASEEYGLDVEHVETLQQAFDNFLAQLQANEGRIEAVCEAGNVLLEENTPEADKVKQRIDDIEGLWDDLKELALARQEALAGARQVHEFDRSVDETAAWIAEKEGALGAEAAPRSQHELRAGARALDALRADIAAVRAQHDKLKDESQRLGEAFPDAKEHVSAKLEQVTESLQTLTARAEQASQQLELAGQLQAYFGTYQELLAWLNETIARVTAPELAADVSGAERLVARHQELKVEIDAKDDDFKQFYSDGEKLVSEGHFMSSEIEERVSLVRARRGVLDAAWGSRERIYAQHLDALVFKRDAMALDNWITNRVPLVRDGKFGESVAQVEELIKKHRDLEETIEAQRDKFNALKRITLVEQAFKQQQELEEQARRRSAERQEAERLQQYRRREVQRITEERRRDTAPSPAPVQRHMETLERQMSGPAPASSEETLSPAPQFERLPKNEPHVKRAESMSVVKTPKRTPSFTTRRRTQSFRRHRRGDVAELPPVEIEGYLERKQEAGCGGKRATVRSWRSYYSVLCGQLLCFFRDELDFASAKAAAPPVAILNARCEPAGDYTKRAHVFRLWCADGAEYLFACGTRELMREWVAKLAFHAQLPPELQLTPYSAADAPDSPTAELRRRLHENASSSSSAASSPEPQKRRTQTEILQEHRISQQTQRASATPERNIESTVLPSLPPRQPPPQDDDTADVVLRNQAEQSATSWGRSRFSNGRDINAEFIRSQREAAGGAPPLPSSVPPERPPERAPALPSRPPALPERGPNLPERVPNAPNVPNVPSLPERNNNPDKQSVTALVNSYQQRMSGTWQGRDSNKNPAWQYEKQNNNYQNVETTSHFYSTSEIAYGGGSGSGTRPASVAGSGGSPALDQRPASRSSGESELSVSGVTKDKKDKKGVFGGLFSRKKRPQSHM</sequence>
<protein>
    <recommendedName>
        <fullName evidence="19">Karst</fullName>
    </recommendedName>
</protein>
<dbReference type="SMART" id="SM00233">
    <property type="entry name" value="PH"/>
    <property type="match status" value="1"/>
</dbReference>
<evidence type="ECO:0000256" key="8">
    <source>
        <dbReference type="ARBA" id="ARBA00022737"/>
    </source>
</evidence>
<feature type="region of interest" description="Disordered" evidence="13">
    <location>
        <begin position="3493"/>
        <end position="3600"/>
    </location>
</feature>
<dbReference type="GO" id="GO:0045169">
    <property type="term" value="C:fusome"/>
    <property type="evidence" value="ECO:0007669"/>
    <property type="project" value="UniProtKB-ARBA"/>
</dbReference>
<dbReference type="GO" id="GO:0007274">
    <property type="term" value="P:neuromuscular synaptic transmission"/>
    <property type="evidence" value="ECO:0007669"/>
    <property type="project" value="UniProtKB-ARBA"/>
</dbReference>
<evidence type="ECO:0000256" key="4">
    <source>
        <dbReference type="ARBA" id="ARBA00022467"/>
    </source>
</evidence>
<dbReference type="GO" id="GO:0016199">
    <property type="term" value="P:axon midline choice point recognition"/>
    <property type="evidence" value="ECO:0007669"/>
    <property type="project" value="UniProtKB-ARBA"/>
</dbReference>
<feature type="compositionally biased region" description="Low complexity" evidence="13">
    <location>
        <begin position="3890"/>
        <end position="3899"/>
    </location>
</feature>
<dbReference type="SMART" id="SM00033">
    <property type="entry name" value="CH"/>
    <property type="match status" value="2"/>
</dbReference>
<feature type="coiled-coil region" evidence="12">
    <location>
        <begin position="437"/>
        <end position="467"/>
    </location>
</feature>
<evidence type="ECO:0000256" key="2">
    <source>
        <dbReference type="ARBA" id="ARBA00006826"/>
    </source>
</evidence>
<dbReference type="FunFam" id="1.20.58.60:FF:000019">
    <property type="entry name" value="Spectrin beta chain"/>
    <property type="match status" value="1"/>
</dbReference>
<comment type="similarity">
    <text evidence="2">Belongs to the spectrin family.</text>
</comment>
<dbReference type="InterPro" id="IPR001589">
    <property type="entry name" value="Actinin_actin-bd_CS"/>
</dbReference>
<evidence type="ECO:0000256" key="5">
    <source>
        <dbReference type="ARBA" id="ARBA00022490"/>
    </source>
</evidence>
<dbReference type="Pfam" id="PF00018">
    <property type="entry name" value="SH3_1"/>
    <property type="match status" value="1"/>
</dbReference>
<evidence type="ECO:0000256" key="7">
    <source>
        <dbReference type="ARBA" id="ARBA00022701"/>
    </source>
</evidence>
<feature type="domain" description="PH" evidence="15">
    <location>
        <begin position="3610"/>
        <end position="3718"/>
    </location>
</feature>
<feature type="compositionally biased region" description="Basic and acidic residues" evidence="13">
    <location>
        <begin position="3761"/>
        <end position="3776"/>
    </location>
</feature>
<dbReference type="InterPro" id="IPR001452">
    <property type="entry name" value="SH3_domain"/>
</dbReference>
<organism evidence="17 18">
    <name type="scientific">Manduca sexta</name>
    <name type="common">Tobacco hawkmoth</name>
    <name type="synonym">Tobacco hornworm</name>
    <dbReference type="NCBI Taxonomy" id="7130"/>
    <lineage>
        <taxon>Eukaryota</taxon>
        <taxon>Metazoa</taxon>
        <taxon>Ecdysozoa</taxon>
        <taxon>Arthropoda</taxon>
        <taxon>Hexapoda</taxon>
        <taxon>Insecta</taxon>
        <taxon>Pterygota</taxon>
        <taxon>Neoptera</taxon>
        <taxon>Endopterygota</taxon>
        <taxon>Lepidoptera</taxon>
        <taxon>Glossata</taxon>
        <taxon>Ditrysia</taxon>
        <taxon>Bombycoidea</taxon>
        <taxon>Sphingidae</taxon>
        <taxon>Sphinginae</taxon>
        <taxon>Sphingini</taxon>
        <taxon>Manduca</taxon>
    </lineage>
</organism>
<dbReference type="PROSITE" id="PS50002">
    <property type="entry name" value="SH3"/>
    <property type="match status" value="1"/>
</dbReference>
<dbReference type="FunFam" id="1.20.58.60:FF:000011">
    <property type="entry name" value="Spectrin beta chain"/>
    <property type="match status" value="1"/>
</dbReference>
<feature type="domain" description="Calponin-homology (CH)" evidence="16">
    <location>
        <begin position="103"/>
        <end position="208"/>
    </location>
</feature>
<dbReference type="InterPro" id="IPR001715">
    <property type="entry name" value="CH_dom"/>
</dbReference>
<dbReference type="Pfam" id="PF00307">
    <property type="entry name" value="CH"/>
    <property type="match status" value="2"/>
</dbReference>
<keyword evidence="18" id="KW-1185">Reference proteome</keyword>
<evidence type="ECO:0000259" key="14">
    <source>
        <dbReference type="PROSITE" id="PS50002"/>
    </source>
</evidence>
<keyword evidence="8" id="KW-0677">Repeat</keyword>
<keyword evidence="9" id="KW-0009">Actin-binding</keyword>
<evidence type="ECO:0000313" key="18">
    <source>
        <dbReference type="Proteomes" id="UP000791440"/>
    </source>
</evidence>
<feature type="region of interest" description="Disordered" evidence="13">
    <location>
        <begin position="3962"/>
        <end position="4032"/>
    </location>
</feature>
<dbReference type="FunFam" id="1.20.58.60:FF:000007">
    <property type="entry name" value="Spectrin alpha chain non-erythrocytic 1"/>
    <property type="match status" value="1"/>
</dbReference>
<feature type="coiled-coil region" evidence="12">
    <location>
        <begin position="2795"/>
        <end position="2822"/>
    </location>
</feature>
<feature type="compositionally biased region" description="Basic residues" evidence="13">
    <location>
        <begin position="4023"/>
        <end position="4032"/>
    </location>
</feature>
<comment type="subcellular location">
    <subcellularLocation>
        <location evidence="1">Cytoplasm</location>
        <location evidence="1">Cytoskeleton</location>
    </subcellularLocation>
</comment>
<feature type="compositionally biased region" description="Basic and acidic residues" evidence="13">
    <location>
        <begin position="3493"/>
        <end position="3524"/>
    </location>
</feature>
<evidence type="ECO:0000256" key="9">
    <source>
        <dbReference type="ARBA" id="ARBA00023203"/>
    </source>
</evidence>
<dbReference type="InterPro" id="IPR018159">
    <property type="entry name" value="Spectrin/alpha-actinin"/>
</dbReference>
<dbReference type="FunFam" id="1.20.58.60:FF:000017">
    <property type="entry name" value="Spectrin alpha chain, non-erythrocytic 1"/>
    <property type="match status" value="1"/>
</dbReference>
<feature type="domain" description="SH3" evidence="14">
    <location>
        <begin position="789"/>
        <end position="846"/>
    </location>
</feature>
<dbReference type="FunFam" id="1.20.58.60:FF:000145">
    <property type="entry name" value="Spectrin beta chain, non-erythrocytic"/>
    <property type="match status" value="1"/>
</dbReference>
<comment type="caution">
    <text evidence="17">The sequence shown here is derived from an EMBL/GenBank/DDBJ whole genome shotgun (WGS) entry which is preliminary data.</text>
</comment>
<dbReference type="FunFam" id="1.20.58.60:FF:000020">
    <property type="entry name" value="Spectrin alpha chain, non-erythrocytic 1"/>
    <property type="match status" value="2"/>
</dbReference>
<dbReference type="FunFam" id="1.10.418.10:FF:000089">
    <property type="entry name" value="Spectrin beta chain"/>
    <property type="match status" value="1"/>
</dbReference>
<proteinExistence type="inferred from homology"/>
<dbReference type="FunFam" id="2.30.30.40:FF:000279">
    <property type="entry name" value="Spectrin beta chain, non-erythrocytic"/>
    <property type="match status" value="1"/>
</dbReference>
<dbReference type="FunFam" id="1.20.58.60:FF:000191">
    <property type="entry name" value="Spectrin, beta, non-erythrocytic 5"/>
    <property type="match status" value="1"/>
</dbReference>
<dbReference type="Pfam" id="PF00435">
    <property type="entry name" value="Spectrin"/>
    <property type="match status" value="30"/>
</dbReference>
<dbReference type="EMBL" id="JH668449">
    <property type="protein sequence ID" value="KAG6453758.1"/>
    <property type="molecule type" value="Genomic_DNA"/>
</dbReference>
<feature type="coiled-coil region" evidence="12">
    <location>
        <begin position="1389"/>
        <end position="1419"/>
    </location>
</feature>
<dbReference type="GO" id="GO:0031594">
    <property type="term" value="C:neuromuscular junction"/>
    <property type="evidence" value="ECO:0007669"/>
    <property type="project" value="UniProtKB-ARBA"/>
</dbReference>
<dbReference type="GO" id="GO:0042062">
    <property type="term" value="P:long-term strengthening of neuromuscular junction"/>
    <property type="evidence" value="ECO:0007669"/>
    <property type="project" value="UniProtKB-ARBA"/>
</dbReference>
<evidence type="ECO:0000256" key="6">
    <source>
        <dbReference type="ARBA" id="ARBA00022553"/>
    </source>
</evidence>
<feature type="compositionally biased region" description="Basic residues" evidence="13">
    <location>
        <begin position="3590"/>
        <end position="3600"/>
    </location>
</feature>
<dbReference type="InterPro" id="IPR041681">
    <property type="entry name" value="PH_9"/>
</dbReference>
<dbReference type="CDD" id="cd10571">
    <property type="entry name" value="PH_beta_spectrin"/>
    <property type="match status" value="1"/>
</dbReference>
<evidence type="ECO:0000256" key="3">
    <source>
        <dbReference type="ARBA" id="ARBA00022443"/>
    </source>
</evidence>
<name>A0A921Z9Z4_MANSE</name>
<evidence type="ECO:0000259" key="16">
    <source>
        <dbReference type="PROSITE" id="PS50021"/>
    </source>
</evidence>
<dbReference type="Proteomes" id="UP000791440">
    <property type="component" value="Unassembled WGS sequence"/>
</dbReference>
<keyword evidence="10" id="KW-0206">Cytoskeleton</keyword>
<dbReference type="GO" id="GO:0016328">
    <property type="term" value="C:lateral plasma membrane"/>
    <property type="evidence" value="ECO:0007669"/>
    <property type="project" value="UniProtKB-ARBA"/>
</dbReference>
<feature type="coiled-coil region" evidence="12">
    <location>
        <begin position="3243"/>
        <end position="3309"/>
    </location>
</feature>